<accession>A0AAF3FPT8</accession>
<feature type="transmembrane region" description="Helical" evidence="6">
    <location>
        <begin position="206"/>
        <end position="226"/>
    </location>
</feature>
<dbReference type="Gene3D" id="1.20.1250.20">
    <property type="entry name" value="MFS general substrate transporter like domains"/>
    <property type="match status" value="1"/>
</dbReference>
<feature type="transmembrane region" description="Helical" evidence="6">
    <location>
        <begin position="45"/>
        <end position="69"/>
    </location>
</feature>
<evidence type="ECO:0000256" key="1">
    <source>
        <dbReference type="ARBA" id="ARBA00004127"/>
    </source>
</evidence>
<feature type="transmembrane region" description="Helical" evidence="6">
    <location>
        <begin position="170"/>
        <end position="194"/>
    </location>
</feature>
<keyword evidence="7" id="KW-1185">Reference proteome</keyword>
<dbReference type="PANTHER" id="PTHR23510:SF3">
    <property type="entry name" value="MAJOR FACILITATOR SUPERFAMILY DOMAIN-CONTAINING PROTEIN 8"/>
    <property type="match status" value="1"/>
</dbReference>
<keyword evidence="2" id="KW-0813">Transport</keyword>
<dbReference type="InterPro" id="IPR036259">
    <property type="entry name" value="MFS_trans_sf"/>
</dbReference>
<feature type="transmembrane region" description="Helical" evidence="6">
    <location>
        <begin position="12"/>
        <end position="33"/>
    </location>
</feature>
<name>A0AAF3FPT8_9BILA</name>
<reference evidence="8" key="1">
    <citation type="submission" date="2024-02" db="UniProtKB">
        <authorList>
            <consortium name="WormBaseParasite"/>
        </authorList>
    </citation>
    <scope>IDENTIFICATION</scope>
</reference>
<evidence type="ECO:0000256" key="6">
    <source>
        <dbReference type="SAM" id="Phobius"/>
    </source>
</evidence>
<dbReference type="AlphaFoldDB" id="A0AAF3FPT8"/>
<evidence type="ECO:0000256" key="4">
    <source>
        <dbReference type="ARBA" id="ARBA00022989"/>
    </source>
</evidence>
<organism evidence="7 8">
    <name type="scientific">Mesorhabditis belari</name>
    <dbReference type="NCBI Taxonomy" id="2138241"/>
    <lineage>
        <taxon>Eukaryota</taxon>
        <taxon>Metazoa</taxon>
        <taxon>Ecdysozoa</taxon>
        <taxon>Nematoda</taxon>
        <taxon>Chromadorea</taxon>
        <taxon>Rhabditida</taxon>
        <taxon>Rhabditina</taxon>
        <taxon>Rhabditomorpha</taxon>
        <taxon>Rhabditoidea</taxon>
        <taxon>Rhabditidae</taxon>
        <taxon>Mesorhabditinae</taxon>
        <taxon>Mesorhabditis</taxon>
    </lineage>
</organism>
<proteinExistence type="predicted"/>
<dbReference type="PANTHER" id="PTHR23510">
    <property type="entry name" value="INNER MEMBRANE TRANSPORT PROTEIN YAJR"/>
    <property type="match status" value="1"/>
</dbReference>
<feature type="transmembrane region" description="Helical" evidence="6">
    <location>
        <begin position="89"/>
        <end position="108"/>
    </location>
</feature>
<feature type="transmembrane region" description="Helical" evidence="6">
    <location>
        <begin position="332"/>
        <end position="352"/>
    </location>
</feature>
<evidence type="ECO:0000256" key="5">
    <source>
        <dbReference type="ARBA" id="ARBA00023136"/>
    </source>
</evidence>
<evidence type="ECO:0000256" key="3">
    <source>
        <dbReference type="ARBA" id="ARBA00022692"/>
    </source>
</evidence>
<comment type="subcellular location">
    <subcellularLocation>
        <location evidence="1">Endomembrane system</location>
        <topology evidence="1">Multi-pass membrane protein</topology>
    </subcellularLocation>
</comment>
<dbReference type="GO" id="GO:0012505">
    <property type="term" value="C:endomembrane system"/>
    <property type="evidence" value="ECO:0007669"/>
    <property type="project" value="UniProtKB-SubCell"/>
</dbReference>
<protein>
    <submittedName>
        <fullName evidence="8">Uncharacterized protein</fullName>
    </submittedName>
</protein>
<evidence type="ECO:0000313" key="8">
    <source>
        <dbReference type="WBParaSite" id="MBELARI_LOCUS9218.1"/>
    </source>
</evidence>
<dbReference type="SUPFAM" id="SSF103473">
    <property type="entry name" value="MFS general substrate transporter"/>
    <property type="match status" value="1"/>
</dbReference>
<feature type="transmembrane region" description="Helical" evidence="6">
    <location>
        <begin position="266"/>
        <end position="291"/>
    </location>
</feature>
<dbReference type="GO" id="GO:0005765">
    <property type="term" value="C:lysosomal membrane"/>
    <property type="evidence" value="ECO:0007669"/>
    <property type="project" value="TreeGrafter"/>
</dbReference>
<sequence length="400" mass="45261">MPMFKNDSYLWLVLARTLTGIGFGNSALIRAYASQSSSSEDRSRALAWTTAGDTLGTTTGLLVQILFFPLGLEGFSFFGFPFTAYTTRALLACLINVFGFIIVSKFFVEDYTMLRIEKKELDNQTVSPCWLALGICVLTRSSQALLLSTNDVVGSPYISMMFGYSEKETLQYNILMMLIQSVIGLVIYFAYITLNLGKKLAIRTSIRLSLASFLLYHVLTFSYPFYSDYVELENPAANSAAMSREYGVCEVRRYSWCTTLTTFNPFLYYISYLVLIGGFFPIINIALTTLLSKVIGPRAQGTYQGLFQVAGCISKMSSPVMLGYAYDMAGPRLLWIIQESQTIFVFLLWIAFNGRMIGMSERIEKMERRQKVTRKEMSQKAVNVWTTNNHKTRNEFVNIK</sequence>
<keyword evidence="4 6" id="KW-1133">Transmembrane helix</keyword>
<feature type="transmembrane region" description="Helical" evidence="6">
    <location>
        <begin position="303"/>
        <end position="326"/>
    </location>
</feature>
<dbReference type="InterPro" id="IPR051068">
    <property type="entry name" value="MFS_Domain-Containing_Protein"/>
</dbReference>
<keyword evidence="3 6" id="KW-0812">Transmembrane</keyword>
<evidence type="ECO:0000313" key="7">
    <source>
        <dbReference type="Proteomes" id="UP000887575"/>
    </source>
</evidence>
<dbReference type="WBParaSite" id="MBELARI_LOCUS9218.1">
    <property type="protein sequence ID" value="MBELARI_LOCUS9218.1"/>
    <property type="gene ID" value="MBELARI_LOCUS9218"/>
</dbReference>
<keyword evidence="5 6" id="KW-0472">Membrane</keyword>
<evidence type="ECO:0000256" key="2">
    <source>
        <dbReference type="ARBA" id="ARBA00022448"/>
    </source>
</evidence>
<feature type="transmembrane region" description="Helical" evidence="6">
    <location>
        <begin position="129"/>
        <end position="150"/>
    </location>
</feature>
<dbReference type="Proteomes" id="UP000887575">
    <property type="component" value="Unassembled WGS sequence"/>
</dbReference>